<dbReference type="InterPro" id="IPR000409">
    <property type="entry name" value="BEACH_dom"/>
</dbReference>
<dbReference type="STRING" id="6186.A0A183L3C9"/>
<evidence type="ECO:0000313" key="5">
    <source>
        <dbReference type="EMBL" id="VDP76739.1"/>
    </source>
</evidence>
<dbReference type="Proteomes" id="UP000279833">
    <property type="component" value="Unassembled WGS sequence"/>
</dbReference>
<dbReference type="Pfam" id="PF02138">
    <property type="entry name" value="Beach"/>
    <property type="match status" value="1"/>
</dbReference>
<reference evidence="5 6" key="2">
    <citation type="submission" date="2018-11" db="EMBL/GenBank/DDBJ databases">
        <authorList>
            <consortium name="Pathogen Informatics"/>
        </authorList>
    </citation>
    <scope>NUCLEOTIDE SEQUENCE [LARGE SCALE GENOMIC DNA]</scope>
    <source>
        <strain evidence="5">Dakar</strain>
        <strain evidence="6">Dakar, Senegal</strain>
    </source>
</reference>
<keyword evidence="6" id="KW-1185">Reference proteome</keyword>
<evidence type="ECO:0000256" key="3">
    <source>
        <dbReference type="SAM" id="Phobius"/>
    </source>
</evidence>
<dbReference type="Gene3D" id="1.10.1540.10">
    <property type="entry name" value="BEACH domain"/>
    <property type="match status" value="1"/>
</dbReference>
<evidence type="ECO:0000256" key="2">
    <source>
        <dbReference type="ARBA" id="ARBA00022737"/>
    </source>
</evidence>
<dbReference type="InterPro" id="IPR036372">
    <property type="entry name" value="BEACH_dom_sf"/>
</dbReference>
<evidence type="ECO:0000313" key="7">
    <source>
        <dbReference type="WBParaSite" id="SCUD_0002184001-mRNA-1"/>
    </source>
</evidence>
<evidence type="ECO:0000256" key="1">
    <source>
        <dbReference type="ARBA" id="ARBA00022574"/>
    </source>
</evidence>
<dbReference type="SMART" id="SM01026">
    <property type="entry name" value="Beach"/>
    <property type="match status" value="1"/>
</dbReference>
<dbReference type="AlphaFoldDB" id="A0A183L3C9"/>
<keyword evidence="3" id="KW-0472">Membrane</keyword>
<dbReference type="InterPro" id="IPR051944">
    <property type="entry name" value="BEACH_domain_protein"/>
</dbReference>
<keyword evidence="3" id="KW-0812">Transmembrane</keyword>
<dbReference type="WBParaSite" id="SCUD_0002184001-mRNA-1">
    <property type="protein sequence ID" value="SCUD_0002184001-mRNA-1"/>
    <property type="gene ID" value="SCUD_0002184001"/>
</dbReference>
<keyword evidence="2" id="KW-0677">Repeat</keyword>
<accession>A0A183L3C9</accession>
<proteinExistence type="predicted"/>
<evidence type="ECO:0000259" key="4">
    <source>
        <dbReference type="PROSITE" id="PS50197"/>
    </source>
</evidence>
<evidence type="ECO:0000313" key="6">
    <source>
        <dbReference type="Proteomes" id="UP000279833"/>
    </source>
</evidence>
<protein>
    <submittedName>
        <fullName evidence="7">BEACH domain-containing protein</fullName>
    </submittedName>
</protein>
<dbReference type="PANTHER" id="PTHR46108">
    <property type="entry name" value="BLUE CHEESE"/>
    <property type="match status" value="1"/>
</dbReference>
<organism evidence="7">
    <name type="scientific">Schistosoma curassoni</name>
    <dbReference type="NCBI Taxonomy" id="6186"/>
    <lineage>
        <taxon>Eukaryota</taxon>
        <taxon>Metazoa</taxon>
        <taxon>Spiralia</taxon>
        <taxon>Lophotrochozoa</taxon>
        <taxon>Platyhelminthes</taxon>
        <taxon>Trematoda</taxon>
        <taxon>Digenea</taxon>
        <taxon>Strigeidida</taxon>
        <taxon>Schistosomatoidea</taxon>
        <taxon>Schistosomatidae</taxon>
        <taxon>Schistosoma</taxon>
    </lineage>
</organism>
<gene>
    <name evidence="5" type="ORF">SCUD_LOCUS21837</name>
</gene>
<keyword evidence="1" id="KW-0853">WD repeat</keyword>
<dbReference type="SUPFAM" id="SSF81837">
    <property type="entry name" value="BEACH domain"/>
    <property type="match status" value="1"/>
</dbReference>
<dbReference type="EMBL" id="UZAK01047576">
    <property type="protein sequence ID" value="VDP76739.1"/>
    <property type="molecule type" value="Genomic_DNA"/>
</dbReference>
<feature type="domain" description="BEACH" evidence="4">
    <location>
        <begin position="1"/>
        <end position="93"/>
    </location>
</feature>
<dbReference type="PROSITE" id="PS50197">
    <property type="entry name" value="BEACH"/>
    <property type="match status" value="1"/>
</dbReference>
<sequence>MFHSVRDTWISASRHNMADVRELIPEFFYLPDFLINSNHFEMGIKQNGVEVNNVVLPPWAKSDPREFIRVHREVSIYKLTCLCLSAYIYIYIY</sequence>
<feature type="transmembrane region" description="Helical" evidence="3">
    <location>
        <begin position="75"/>
        <end position="92"/>
    </location>
</feature>
<name>A0A183L3C9_9TREM</name>
<dbReference type="PANTHER" id="PTHR46108:SF4">
    <property type="entry name" value="BLUE CHEESE"/>
    <property type="match status" value="1"/>
</dbReference>
<reference evidence="7" key="1">
    <citation type="submission" date="2016-06" db="UniProtKB">
        <authorList>
            <consortium name="WormBaseParasite"/>
        </authorList>
    </citation>
    <scope>IDENTIFICATION</scope>
</reference>
<keyword evidence="3" id="KW-1133">Transmembrane helix</keyword>